<dbReference type="GO" id="GO:0008234">
    <property type="term" value="F:cysteine-type peptidase activity"/>
    <property type="evidence" value="ECO:0007669"/>
    <property type="project" value="InterPro"/>
</dbReference>
<dbReference type="CDD" id="cd02619">
    <property type="entry name" value="Peptidase_C1"/>
    <property type="match status" value="1"/>
</dbReference>
<dbReference type="InterPro" id="IPR013128">
    <property type="entry name" value="Peptidase_C1A"/>
</dbReference>
<feature type="domain" description="Peptidase C1A papain C-terminal" evidence="3">
    <location>
        <begin position="55"/>
        <end position="269"/>
    </location>
</feature>
<dbReference type="KEGG" id="xfr:BER92_13220"/>
<evidence type="ECO:0000313" key="5">
    <source>
        <dbReference type="EMBL" id="SMR04021.1"/>
    </source>
</evidence>
<evidence type="ECO:0000313" key="4">
    <source>
        <dbReference type="EMBL" id="SMQ98514.1"/>
    </source>
</evidence>
<dbReference type="Proteomes" id="UP000195877">
    <property type="component" value="Chromosome 1"/>
</dbReference>
<proteinExistence type="inferred from homology"/>
<keyword evidence="5" id="KW-0378">Hydrolase</keyword>
<evidence type="ECO:0000256" key="1">
    <source>
        <dbReference type="ARBA" id="ARBA00008455"/>
    </source>
</evidence>
<dbReference type="GeneID" id="61893665"/>
<reference evidence="4 6" key="2">
    <citation type="submission" date="2017-05" db="EMBL/GenBank/DDBJ databases">
        <authorList>
            <person name="Blom J."/>
        </authorList>
    </citation>
    <scope>NUCLEOTIDE SEQUENCE [LARGE SCALE GENOMIC DNA]</scope>
    <source>
        <strain evidence="4">PD885</strain>
    </source>
</reference>
<organism evidence="5 7">
    <name type="scientific">Xanthomonas fragariae</name>
    <dbReference type="NCBI Taxonomy" id="48664"/>
    <lineage>
        <taxon>Bacteria</taxon>
        <taxon>Pseudomonadati</taxon>
        <taxon>Pseudomonadota</taxon>
        <taxon>Gammaproteobacteria</taxon>
        <taxon>Lysobacterales</taxon>
        <taxon>Lysobacteraceae</taxon>
        <taxon>Xanthomonas</taxon>
    </lineage>
</organism>
<dbReference type="OrthoDB" id="1491023at2"/>
<dbReference type="Pfam" id="PF00112">
    <property type="entry name" value="Peptidase_C1"/>
    <property type="match status" value="1"/>
</dbReference>
<dbReference type="Proteomes" id="UP000195953">
    <property type="component" value="Chromosome 1"/>
</dbReference>
<comment type="similarity">
    <text evidence="1">Belongs to the peptidase C1 family.</text>
</comment>
<dbReference type="EMBL" id="LT853885">
    <property type="protein sequence ID" value="SMR04021.1"/>
    <property type="molecule type" value="Genomic_DNA"/>
</dbReference>
<dbReference type="STRING" id="48664.BER92_13220"/>
<keyword evidence="6" id="KW-1185">Reference proteome</keyword>
<keyword evidence="5" id="KW-0645">Protease</keyword>
<evidence type="ECO:0000313" key="7">
    <source>
        <dbReference type="Proteomes" id="UP000195953"/>
    </source>
</evidence>
<keyword evidence="2" id="KW-0732">Signal</keyword>
<protein>
    <submittedName>
        <fullName evidence="4 5">Cysteine protease</fullName>
    </submittedName>
</protein>
<dbReference type="SUPFAM" id="SSF54001">
    <property type="entry name" value="Cysteine proteinases"/>
    <property type="match status" value="1"/>
</dbReference>
<dbReference type="InterPro" id="IPR038765">
    <property type="entry name" value="Papain-like_cys_pep_sf"/>
</dbReference>
<evidence type="ECO:0000259" key="3">
    <source>
        <dbReference type="SMART" id="SM00645"/>
    </source>
</evidence>
<dbReference type="eggNOG" id="COG4870">
    <property type="taxonomic scope" value="Bacteria"/>
</dbReference>
<dbReference type="RefSeq" id="WP_040762063.1">
    <property type="nucleotide sequence ID" value="NZ_CP016830.1"/>
</dbReference>
<dbReference type="InterPro" id="IPR000668">
    <property type="entry name" value="Peptidase_C1A_C"/>
</dbReference>
<dbReference type="Gene3D" id="3.90.70.10">
    <property type="entry name" value="Cysteine proteinases"/>
    <property type="match status" value="1"/>
</dbReference>
<sequence length="272" mass="29379">MIEQRLLATCLVAALGLSVNVAAQAAVHGMGLKPSSMRQPVTAVFGTESTDDKPLPVKIDLTAWAIEPGDQKEVNACASWATAHTLTGWYAKAGKQTQMRFAPMYLYSQVNNGVDEGSSMEAPLDIALAQGIDTAQHYSWGDYNWKNKPTAADHANAAKHPTSYQKYTVLYSGDGNGGSPLIDQVKRALATYTPVAIAFAVRQGFEDLSPTNQVDRDTTSKRSGYHEVIALGYDSEGLLIENSWGTEWGNKGYGKLAWSVVAKDVIEAIVVH</sequence>
<dbReference type="PANTHER" id="PTHR12411">
    <property type="entry name" value="CYSTEINE PROTEASE FAMILY C1-RELATED"/>
    <property type="match status" value="1"/>
</dbReference>
<dbReference type="SMART" id="SM00645">
    <property type="entry name" value="Pept_C1"/>
    <property type="match status" value="1"/>
</dbReference>
<dbReference type="AlphaFoldDB" id="A0A1Y6GXP0"/>
<name>A0A1Y6GXP0_9XANT</name>
<reference evidence="5 7" key="1">
    <citation type="submission" date="2017-05" db="EMBL/GenBank/DDBJ databases">
        <authorList>
            <person name="Song R."/>
            <person name="Chenine A.L."/>
            <person name="Ruprecht R.M."/>
        </authorList>
    </citation>
    <scope>NUCLEOTIDE SEQUENCE [LARGE SCALE GENOMIC DNA]</scope>
    <source>
        <strain evidence="5">PD5205</strain>
    </source>
</reference>
<gene>
    <name evidence="5" type="ORF">PD5205_02731</name>
    <name evidence="4" type="ORF">PD885_01263</name>
</gene>
<feature type="chain" id="PRO_5030038090" evidence="2">
    <location>
        <begin position="26"/>
        <end position="272"/>
    </location>
</feature>
<accession>A0A1Y6GXP0</accession>
<dbReference type="EMBL" id="LT853882">
    <property type="protein sequence ID" value="SMQ98514.1"/>
    <property type="molecule type" value="Genomic_DNA"/>
</dbReference>
<dbReference type="GO" id="GO:0006508">
    <property type="term" value="P:proteolysis"/>
    <property type="evidence" value="ECO:0007669"/>
    <property type="project" value="UniProtKB-KW"/>
</dbReference>
<evidence type="ECO:0000256" key="2">
    <source>
        <dbReference type="SAM" id="SignalP"/>
    </source>
</evidence>
<evidence type="ECO:0000313" key="6">
    <source>
        <dbReference type="Proteomes" id="UP000195877"/>
    </source>
</evidence>
<feature type="signal peptide" evidence="2">
    <location>
        <begin position="1"/>
        <end position="25"/>
    </location>
</feature>